<evidence type="ECO:0000313" key="2">
    <source>
        <dbReference type="Proteomes" id="UP000215914"/>
    </source>
</evidence>
<dbReference type="AlphaFoldDB" id="A0A251SWP4"/>
<dbReference type="EMBL" id="CM007902">
    <property type="protein sequence ID" value="OTG03114.1"/>
    <property type="molecule type" value="Genomic_DNA"/>
</dbReference>
<protein>
    <submittedName>
        <fullName evidence="1">Uncharacterized protein</fullName>
    </submittedName>
</protein>
<proteinExistence type="predicted"/>
<name>A0A251SWP4_HELAN</name>
<reference evidence="2" key="1">
    <citation type="journal article" date="2017" name="Nature">
        <title>The sunflower genome provides insights into oil metabolism, flowering and Asterid evolution.</title>
        <authorList>
            <person name="Badouin H."/>
            <person name="Gouzy J."/>
            <person name="Grassa C.J."/>
            <person name="Murat F."/>
            <person name="Staton S.E."/>
            <person name="Cottret L."/>
            <person name="Lelandais-Briere C."/>
            <person name="Owens G.L."/>
            <person name="Carrere S."/>
            <person name="Mayjonade B."/>
            <person name="Legrand L."/>
            <person name="Gill N."/>
            <person name="Kane N.C."/>
            <person name="Bowers J.E."/>
            <person name="Hubner S."/>
            <person name="Bellec A."/>
            <person name="Berard A."/>
            <person name="Berges H."/>
            <person name="Blanchet N."/>
            <person name="Boniface M.C."/>
            <person name="Brunel D."/>
            <person name="Catrice O."/>
            <person name="Chaidir N."/>
            <person name="Claudel C."/>
            <person name="Donnadieu C."/>
            <person name="Faraut T."/>
            <person name="Fievet G."/>
            <person name="Helmstetter N."/>
            <person name="King M."/>
            <person name="Knapp S.J."/>
            <person name="Lai Z."/>
            <person name="Le Paslier M.C."/>
            <person name="Lippi Y."/>
            <person name="Lorenzon L."/>
            <person name="Mandel J.R."/>
            <person name="Marage G."/>
            <person name="Marchand G."/>
            <person name="Marquand E."/>
            <person name="Bret-Mestries E."/>
            <person name="Morien E."/>
            <person name="Nambeesan S."/>
            <person name="Nguyen T."/>
            <person name="Pegot-Espagnet P."/>
            <person name="Pouilly N."/>
            <person name="Raftis F."/>
            <person name="Sallet E."/>
            <person name="Schiex T."/>
            <person name="Thomas J."/>
            <person name="Vandecasteele C."/>
            <person name="Vares D."/>
            <person name="Vear F."/>
            <person name="Vautrin S."/>
            <person name="Crespi M."/>
            <person name="Mangin B."/>
            <person name="Burke J.M."/>
            <person name="Salse J."/>
            <person name="Munos S."/>
            <person name="Vincourt P."/>
            <person name="Rieseberg L.H."/>
            <person name="Langlade N.B."/>
        </authorList>
    </citation>
    <scope>NUCLEOTIDE SEQUENCE [LARGE SCALE GENOMIC DNA]</scope>
    <source>
        <strain evidence="2">cv. SF193</strain>
    </source>
</reference>
<dbReference type="Proteomes" id="UP000215914">
    <property type="component" value="Chromosome 13"/>
</dbReference>
<sequence length="51" mass="5970">MIVMAISKPSSSRSRLFVLWVPHQQLVPLDCFDYYNRCHVPIGLSWTSFDQ</sequence>
<gene>
    <name evidence="1" type="ORF">HannXRQ_Chr13g0420521</name>
</gene>
<organism evidence="1 2">
    <name type="scientific">Helianthus annuus</name>
    <name type="common">Common sunflower</name>
    <dbReference type="NCBI Taxonomy" id="4232"/>
    <lineage>
        <taxon>Eukaryota</taxon>
        <taxon>Viridiplantae</taxon>
        <taxon>Streptophyta</taxon>
        <taxon>Embryophyta</taxon>
        <taxon>Tracheophyta</taxon>
        <taxon>Spermatophyta</taxon>
        <taxon>Magnoliopsida</taxon>
        <taxon>eudicotyledons</taxon>
        <taxon>Gunneridae</taxon>
        <taxon>Pentapetalae</taxon>
        <taxon>asterids</taxon>
        <taxon>campanulids</taxon>
        <taxon>Asterales</taxon>
        <taxon>Asteraceae</taxon>
        <taxon>Asteroideae</taxon>
        <taxon>Heliantheae alliance</taxon>
        <taxon>Heliantheae</taxon>
        <taxon>Helianthus</taxon>
    </lineage>
</organism>
<keyword evidence="2" id="KW-1185">Reference proteome</keyword>
<evidence type="ECO:0000313" key="1">
    <source>
        <dbReference type="EMBL" id="OTG03114.1"/>
    </source>
</evidence>
<accession>A0A251SWP4</accession>
<dbReference type="InParanoid" id="A0A251SWP4"/>